<accession>A0A8S5NFA5</accession>
<reference evidence="1" key="1">
    <citation type="journal article" date="2021" name="Proc. Natl. Acad. Sci. U.S.A.">
        <title>A Catalog of Tens of Thousands of Viruses from Human Metagenomes Reveals Hidden Associations with Chronic Diseases.</title>
        <authorList>
            <person name="Tisza M.J."/>
            <person name="Buck C.B."/>
        </authorList>
    </citation>
    <scope>NUCLEOTIDE SEQUENCE</scope>
    <source>
        <strain evidence="1">CtHEr2</strain>
    </source>
</reference>
<name>A0A8S5NFA5_9CAUD</name>
<protein>
    <submittedName>
        <fullName evidence="1">Uncharacterized protein</fullName>
    </submittedName>
</protein>
<dbReference type="EMBL" id="BK015152">
    <property type="protein sequence ID" value="DAD93084.1"/>
    <property type="molecule type" value="Genomic_DNA"/>
</dbReference>
<sequence>MSATDIYYPALPQGYVTGHSESTSYLYKVELNPGECDCESAICRYGLVLAREGDYALVSPSLGRVVIYKPADVPVDLVPTWWGCWMLVSDLEKPLGLRLAKAPFRLNPGLDLVDNARAAHQSRQRFDMPTQPATHICKRLALI</sequence>
<proteinExistence type="predicted"/>
<evidence type="ECO:0000313" key="1">
    <source>
        <dbReference type="EMBL" id="DAD93084.1"/>
    </source>
</evidence>
<organism evidence="1">
    <name type="scientific">Siphoviridae sp. ctHEr2</name>
    <dbReference type="NCBI Taxonomy" id="2826229"/>
    <lineage>
        <taxon>Viruses</taxon>
        <taxon>Duplodnaviria</taxon>
        <taxon>Heunggongvirae</taxon>
        <taxon>Uroviricota</taxon>
        <taxon>Caudoviricetes</taxon>
    </lineage>
</organism>